<name>A0A2K4ZPY5_9FIRM</name>
<dbReference type="RefSeq" id="WP_103242444.1">
    <property type="nucleotide sequence ID" value="NZ_JANJZD010000057.1"/>
</dbReference>
<protein>
    <submittedName>
        <fullName evidence="2">Uncharacterized protein</fullName>
    </submittedName>
</protein>
<keyword evidence="3" id="KW-1185">Reference proteome</keyword>
<dbReference type="EMBL" id="OFSM01000052">
    <property type="protein sequence ID" value="SOY32505.1"/>
    <property type="molecule type" value="Genomic_DNA"/>
</dbReference>
<evidence type="ECO:0000313" key="3">
    <source>
        <dbReference type="Proteomes" id="UP000236311"/>
    </source>
</evidence>
<reference evidence="2 3" key="1">
    <citation type="submission" date="2018-01" db="EMBL/GenBank/DDBJ databases">
        <authorList>
            <person name="Gaut B.S."/>
            <person name="Morton B.R."/>
            <person name="Clegg M.T."/>
            <person name="Duvall M.R."/>
        </authorList>
    </citation>
    <scope>NUCLEOTIDE SEQUENCE [LARGE SCALE GENOMIC DNA]</scope>
    <source>
        <strain evidence="2">GP69</strain>
    </source>
</reference>
<organism evidence="2 3">
    <name type="scientific">Acetatifactor muris</name>
    <dbReference type="NCBI Taxonomy" id="879566"/>
    <lineage>
        <taxon>Bacteria</taxon>
        <taxon>Bacillati</taxon>
        <taxon>Bacillota</taxon>
        <taxon>Clostridia</taxon>
        <taxon>Lachnospirales</taxon>
        <taxon>Lachnospiraceae</taxon>
        <taxon>Acetatifactor</taxon>
    </lineage>
</organism>
<sequence>MHDRGFYSYKDKNKDIKTHYYIEYTRDQKVLDIMDTCEFDFSMLDRRDFDYLEDAVSLWNKLYYDESILHVMLFEEIILDGETILEQYKDMVVPSVLDKISQSRVEQAEKAMEEYKKENNLFRKFLAKYHIDMEKVTKETEENKYDDNI</sequence>
<keyword evidence="1" id="KW-0175">Coiled coil</keyword>
<evidence type="ECO:0000256" key="1">
    <source>
        <dbReference type="SAM" id="Coils"/>
    </source>
</evidence>
<dbReference type="Proteomes" id="UP000236311">
    <property type="component" value="Unassembled WGS sequence"/>
</dbReference>
<feature type="coiled-coil region" evidence="1">
    <location>
        <begin position="98"/>
        <end position="125"/>
    </location>
</feature>
<accession>A0A2K4ZPY5</accession>
<proteinExistence type="predicted"/>
<dbReference type="AlphaFoldDB" id="A0A2K4ZPY5"/>
<evidence type="ECO:0000313" key="2">
    <source>
        <dbReference type="EMBL" id="SOY32505.1"/>
    </source>
</evidence>
<gene>
    <name evidence="2" type="ORF">AMURIS_05270</name>
</gene>